<protein>
    <submittedName>
        <fullName evidence="2">Uncharacterized protein</fullName>
    </submittedName>
</protein>
<feature type="compositionally biased region" description="Basic residues" evidence="1">
    <location>
        <begin position="17"/>
        <end position="26"/>
    </location>
</feature>
<dbReference type="EMBL" id="GBRH01270575">
    <property type="protein sequence ID" value="JAD27320.1"/>
    <property type="molecule type" value="Transcribed_RNA"/>
</dbReference>
<evidence type="ECO:0000313" key="2">
    <source>
        <dbReference type="EMBL" id="JAD27320.1"/>
    </source>
</evidence>
<evidence type="ECO:0000256" key="1">
    <source>
        <dbReference type="SAM" id="MobiDB-lite"/>
    </source>
</evidence>
<sequence length="38" mass="4453">MFHGVVLSRDCSQNSKKLSKNKRKTRFKESPSSLKRIM</sequence>
<accession>A0A0A8YR13</accession>
<organism evidence="2">
    <name type="scientific">Arundo donax</name>
    <name type="common">Giant reed</name>
    <name type="synonym">Donax arundinaceus</name>
    <dbReference type="NCBI Taxonomy" id="35708"/>
    <lineage>
        <taxon>Eukaryota</taxon>
        <taxon>Viridiplantae</taxon>
        <taxon>Streptophyta</taxon>
        <taxon>Embryophyta</taxon>
        <taxon>Tracheophyta</taxon>
        <taxon>Spermatophyta</taxon>
        <taxon>Magnoliopsida</taxon>
        <taxon>Liliopsida</taxon>
        <taxon>Poales</taxon>
        <taxon>Poaceae</taxon>
        <taxon>PACMAD clade</taxon>
        <taxon>Arundinoideae</taxon>
        <taxon>Arundineae</taxon>
        <taxon>Arundo</taxon>
    </lineage>
</organism>
<dbReference type="AlphaFoldDB" id="A0A0A8YR13"/>
<feature type="region of interest" description="Disordered" evidence="1">
    <location>
        <begin position="1"/>
        <end position="38"/>
    </location>
</feature>
<reference evidence="2" key="2">
    <citation type="journal article" date="2015" name="Data Brief">
        <title>Shoot transcriptome of the giant reed, Arundo donax.</title>
        <authorList>
            <person name="Barrero R.A."/>
            <person name="Guerrero F.D."/>
            <person name="Moolhuijzen P."/>
            <person name="Goolsby J.A."/>
            <person name="Tidwell J."/>
            <person name="Bellgard S.E."/>
            <person name="Bellgard M.I."/>
        </authorList>
    </citation>
    <scope>NUCLEOTIDE SEQUENCE</scope>
    <source>
        <tissue evidence="2">Shoot tissue taken approximately 20 cm above the soil surface</tissue>
    </source>
</reference>
<name>A0A0A8YR13_ARUDO</name>
<reference evidence="2" key="1">
    <citation type="submission" date="2014-09" db="EMBL/GenBank/DDBJ databases">
        <authorList>
            <person name="Magalhaes I.L.F."/>
            <person name="Oliveira U."/>
            <person name="Santos F.R."/>
            <person name="Vidigal T.H.D.A."/>
            <person name="Brescovit A.D."/>
            <person name="Santos A.J."/>
        </authorList>
    </citation>
    <scope>NUCLEOTIDE SEQUENCE</scope>
    <source>
        <tissue evidence="2">Shoot tissue taken approximately 20 cm above the soil surface</tissue>
    </source>
</reference>
<proteinExistence type="predicted"/>